<keyword evidence="2" id="KW-0732">Signal</keyword>
<comment type="caution">
    <text evidence="3">The sequence shown here is derived from an EMBL/GenBank/DDBJ whole genome shotgun (WGS) entry which is preliminary data.</text>
</comment>
<dbReference type="RefSeq" id="WP_404613375.1">
    <property type="nucleotide sequence ID" value="NZ_JADIKK010000008.1"/>
</dbReference>
<dbReference type="PROSITE" id="PS51257">
    <property type="entry name" value="PROKAR_LIPOPROTEIN"/>
    <property type="match status" value="1"/>
</dbReference>
<organism evidence="3 4">
    <name type="scientific">Rhodanobacter hydrolyticus</name>
    <dbReference type="NCBI Taxonomy" id="2250595"/>
    <lineage>
        <taxon>Bacteria</taxon>
        <taxon>Pseudomonadati</taxon>
        <taxon>Pseudomonadota</taxon>
        <taxon>Gammaproteobacteria</taxon>
        <taxon>Lysobacterales</taxon>
        <taxon>Rhodanobacteraceae</taxon>
        <taxon>Rhodanobacter</taxon>
    </lineage>
</organism>
<evidence type="ECO:0000256" key="2">
    <source>
        <dbReference type="SAM" id="SignalP"/>
    </source>
</evidence>
<feature type="region of interest" description="Disordered" evidence="1">
    <location>
        <begin position="529"/>
        <end position="564"/>
    </location>
</feature>
<evidence type="ECO:0000256" key="1">
    <source>
        <dbReference type="SAM" id="MobiDB-lite"/>
    </source>
</evidence>
<proteinExistence type="predicted"/>
<name>A0ABW8J5B5_9GAMM</name>
<accession>A0ABW8J5B5</accession>
<feature type="signal peptide" evidence="2">
    <location>
        <begin position="1"/>
        <end position="18"/>
    </location>
</feature>
<feature type="chain" id="PRO_5045891980" description="DUF3352 domain-containing protein" evidence="2">
    <location>
        <begin position="19"/>
        <end position="599"/>
    </location>
</feature>
<evidence type="ECO:0008006" key="5">
    <source>
        <dbReference type="Google" id="ProtNLM"/>
    </source>
</evidence>
<dbReference type="EMBL" id="JADIKK010000008">
    <property type="protein sequence ID" value="MFK2877232.1"/>
    <property type="molecule type" value="Genomic_DNA"/>
</dbReference>
<reference evidence="3 4" key="1">
    <citation type="submission" date="2020-10" db="EMBL/GenBank/DDBJ databases">
        <title>Phylogeny of dyella-like bacteria.</title>
        <authorList>
            <person name="Fu J."/>
        </authorList>
    </citation>
    <scope>NUCLEOTIDE SEQUENCE [LARGE SCALE GENOMIC DNA]</scope>
    <source>
        <strain evidence="3 4">KACC 19113</strain>
    </source>
</reference>
<protein>
    <recommendedName>
        <fullName evidence="5">DUF3352 domain-containing protein</fullName>
    </recommendedName>
</protein>
<dbReference type="Proteomes" id="UP001620339">
    <property type="component" value="Unassembled WGS sequence"/>
</dbReference>
<gene>
    <name evidence="3" type="ORF">ISP25_09160</name>
</gene>
<keyword evidence="4" id="KW-1185">Reference proteome</keyword>
<sequence length="599" mass="62224">MQSRTRFIALGLACAALAACSHKDKDAPLAFVPADTPYVAANLAVLDDDTRKALLAQANLQLPSQVAQMEAYATRLQASDPDAARLVQAFAAEYKGKTVEGFAQSTGFDLKGRFALYGEGMAPVLRVELSDPAAFDGFVARLETAYGKKLDTATIGKQTYRLHVLPASGAELVLAVVGKQMVGALLPADAATPLLRQTLGLDRPAKSLQDDGRLDTLASDKGYAKWLVGQFDLTRALPLVLTGSDPLVAAVEKARASAESAQTGEPVANLLKNSPDCAPEASRIAARVPAMSFGYTRLDATHQDARFDLALADDIAKAFSGLKVELPGLGSGASTAPFDFSLALPVAALRTFWSAQAEAVAAKPFACPMLTDLNDSFAKLGDALPKTAIPPFGNLLGLRVALDTLGTDSTSSLPDFTGRIVLGTSDPAGLLATGQMMVPALATVKAAANAAPVALPKDVTGMLGQPSWLASGDKALALGIGPGEDAKLAGTLHDASGEPGQMARMHLSGAMYLDWLKFMEKKSDSLAAAAAEMSKNDEPPANGEPSPANEAAQAAADAARSKAQFAAMEAQAQRVDGIDAEMHVTDSGIVVTSHTTLKQ</sequence>
<feature type="compositionally biased region" description="Low complexity" evidence="1">
    <location>
        <begin position="548"/>
        <end position="564"/>
    </location>
</feature>
<evidence type="ECO:0000313" key="4">
    <source>
        <dbReference type="Proteomes" id="UP001620339"/>
    </source>
</evidence>
<evidence type="ECO:0000313" key="3">
    <source>
        <dbReference type="EMBL" id="MFK2877232.1"/>
    </source>
</evidence>